<organism evidence="4 5">
    <name type="scientific">Sesamum indicum</name>
    <name type="common">Oriental sesame</name>
    <name type="synonym">Sesamum orientale</name>
    <dbReference type="NCBI Taxonomy" id="4182"/>
    <lineage>
        <taxon>Eukaryota</taxon>
        <taxon>Viridiplantae</taxon>
        <taxon>Streptophyta</taxon>
        <taxon>Embryophyta</taxon>
        <taxon>Tracheophyta</taxon>
        <taxon>Spermatophyta</taxon>
        <taxon>Magnoliopsida</taxon>
        <taxon>eudicotyledons</taxon>
        <taxon>Gunneridae</taxon>
        <taxon>Pentapetalae</taxon>
        <taxon>asterids</taxon>
        <taxon>lamiids</taxon>
        <taxon>Lamiales</taxon>
        <taxon>Pedaliaceae</taxon>
        <taxon>Sesamum</taxon>
    </lineage>
</organism>
<evidence type="ECO:0000313" key="4">
    <source>
        <dbReference type="Proteomes" id="UP000504604"/>
    </source>
</evidence>
<dbReference type="Proteomes" id="UP000504604">
    <property type="component" value="Linkage group LG1"/>
</dbReference>
<dbReference type="CDD" id="cd16100">
    <property type="entry name" value="ARID"/>
    <property type="match status" value="1"/>
</dbReference>
<dbReference type="PROSITE" id="PS50090">
    <property type="entry name" value="MYB_LIKE"/>
    <property type="match status" value="1"/>
</dbReference>
<dbReference type="PROSITE" id="PS51011">
    <property type="entry name" value="ARID"/>
    <property type="match status" value="1"/>
</dbReference>
<dbReference type="SMART" id="SM00501">
    <property type="entry name" value="BRIGHT"/>
    <property type="match status" value="1"/>
</dbReference>
<evidence type="ECO:0000313" key="5">
    <source>
        <dbReference type="RefSeq" id="XP_011073004.1"/>
    </source>
</evidence>
<dbReference type="SMART" id="SM01014">
    <property type="entry name" value="ARID"/>
    <property type="match status" value="1"/>
</dbReference>
<dbReference type="KEGG" id="sind:105158073"/>
<dbReference type="InParanoid" id="A0A6I9SRY4"/>
<dbReference type="AlphaFoldDB" id="A0A6I9SRY4"/>
<dbReference type="FunCoup" id="A0A6I9SRY4">
    <property type="interactions" value="19"/>
</dbReference>
<feature type="region of interest" description="Disordered" evidence="1">
    <location>
        <begin position="428"/>
        <end position="456"/>
    </location>
</feature>
<dbReference type="Gene3D" id="1.10.150.60">
    <property type="entry name" value="ARID DNA-binding domain"/>
    <property type="match status" value="1"/>
</dbReference>
<dbReference type="PANTHER" id="PTHR46410">
    <property type="entry name" value="AT-RICH INTERACTIVE DOMAIN-CONTAINING PROTEIN 2"/>
    <property type="match status" value="1"/>
</dbReference>
<dbReference type="CDD" id="cd00167">
    <property type="entry name" value="SANT"/>
    <property type="match status" value="1"/>
</dbReference>
<feature type="domain" description="Myb-like" evidence="2">
    <location>
        <begin position="624"/>
        <end position="671"/>
    </location>
</feature>
<dbReference type="GeneID" id="105158073"/>
<evidence type="ECO:0000256" key="1">
    <source>
        <dbReference type="SAM" id="MobiDB-lite"/>
    </source>
</evidence>
<evidence type="ECO:0000259" key="3">
    <source>
        <dbReference type="PROSITE" id="PS51011"/>
    </source>
</evidence>
<feature type="domain" description="ARID" evidence="3">
    <location>
        <begin position="40"/>
        <end position="133"/>
    </location>
</feature>
<dbReference type="GO" id="GO:0003677">
    <property type="term" value="F:DNA binding"/>
    <property type="evidence" value="ECO:0007669"/>
    <property type="project" value="InterPro"/>
</dbReference>
<accession>A0A6I9SRY4</accession>
<reference evidence="4" key="1">
    <citation type="submission" date="2024-10" db="UniProtKB">
        <authorList>
            <consortium name="RefSeq"/>
        </authorList>
    </citation>
    <scope>NUCLEOTIDE SEQUENCE [LARGE SCALE GENOMIC DNA]</scope>
    <source>
        <strain evidence="4">cv. Zhongzhi No. 13</strain>
    </source>
</reference>
<dbReference type="Gene3D" id="1.10.10.60">
    <property type="entry name" value="Homeodomain-like"/>
    <property type="match status" value="1"/>
</dbReference>
<name>A0A6I9SRY4_SESIN</name>
<dbReference type="SUPFAM" id="SSF46774">
    <property type="entry name" value="ARID-like"/>
    <property type="match status" value="1"/>
</dbReference>
<evidence type="ECO:0000259" key="2">
    <source>
        <dbReference type="PROSITE" id="PS50090"/>
    </source>
</evidence>
<dbReference type="InterPro" id="IPR001606">
    <property type="entry name" value="ARID_dom"/>
</dbReference>
<dbReference type="InterPro" id="IPR036431">
    <property type="entry name" value="ARID_dom_sf"/>
</dbReference>
<sequence>MEEWRELRVDEGDGNAKGNCGFGFDLDFEIEKCRFDSCKERLRGLFDQVLVGFMSEKSGGKSIRPIPALCGDGRPVDLLKLFWVVRKIGGHDVVSRNNLWGFVSEECGLGFRVIPSIKLIYMKYLKELDQWLQQVFSKRDLEDGQNGLVQKLDLLSRELETRFRGELRDGQEQGKQEKVGNFVKHAKDRANVLCSGADHSRLSVGRVAEGIICKAHGNIDSSIDDYFTESTKKMVRKAVNESNGFCKGEIDDDGGKSCDEDSDNIVASAKKVIEKVINKILNCGETVAVAAVDDERFSVQDNTDLCVVAKKVVKKVISKTHDLSDNTTHDKDRVSVEQSTDTAILARSDVGDVLDSRKRKRQSHSSRGMLNWLKDVAKHPNDPSLGIPECSKMSDYGNEELWVQALLVREALLIQRPATKGGENLLKDQQKKPRMHPSMYEDDVPSHQSTEKLRCSKRVPSSTKSYLCPCCSSSSAPQSKDIVHQAAEAGNSPKTPAKLVIADVEEPPINSNEHKSSDVPAEKQVSLGPLFQAEVPEWTGVHAESDSKWLGTRMWAPEDGERNSTNQLDPIGKGRQQQCNCPFPDSVECVRFHIAEKRFKLKQELGLLFYRWRFDRMGEEVSLSWTEEEEKRFKDMMRSYAAFSNKFWNTASRFLPSKTREKLVSYYFNVFLVQRRSYQNRVTPKDIDSDDDEKECGSIGSSFGYRALYTPGPKLISCTLNKESTEFV</sequence>
<dbReference type="InterPro" id="IPR009057">
    <property type="entry name" value="Homeodomain-like_sf"/>
</dbReference>
<dbReference type="PANTHER" id="PTHR46410:SF20">
    <property type="entry name" value="AT-RICH INTERACTIVE DOMAIN-CONTAINING PROTEIN 2-LIKE ISOFORM X1"/>
    <property type="match status" value="1"/>
</dbReference>
<dbReference type="Pfam" id="PF01388">
    <property type="entry name" value="ARID"/>
    <property type="match status" value="1"/>
</dbReference>
<reference evidence="5" key="2">
    <citation type="submission" date="2025-08" db="UniProtKB">
        <authorList>
            <consortium name="RefSeq"/>
        </authorList>
    </citation>
    <scope>IDENTIFICATION</scope>
</reference>
<dbReference type="RefSeq" id="XP_011073004.1">
    <property type="nucleotide sequence ID" value="XM_011074702.2"/>
</dbReference>
<gene>
    <name evidence="5" type="primary">LOC105158073</name>
</gene>
<keyword evidence="4" id="KW-1185">Reference proteome</keyword>
<dbReference type="SUPFAM" id="SSF46689">
    <property type="entry name" value="Homeodomain-like"/>
    <property type="match status" value="1"/>
</dbReference>
<dbReference type="OrthoDB" id="1938591at2759"/>
<dbReference type="InterPro" id="IPR001005">
    <property type="entry name" value="SANT/Myb"/>
</dbReference>
<protein>
    <submittedName>
        <fullName evidence="5">AT-rich interactive domain-containing protein 2</fullName>
    </submittedName>
</protein>
<proteinExistence type="predicted"/>